<name>A0A8S5TCL2_9CAUD</name>
<protein>
    <submittedName>
        <fullName evidence="1">Uncharacterized protein</fullName>
    </submittedName>
</protein>
<evidence type="ECO:0000313" key="1">
    <source>
        <dbReference type="EMBL" id="DAF60998.1"/>
    </source>
</evidence>
<sequence>MAAGVEEMRAAPQVEIKTKSFIHAGMYCRTCLVPKGVAIAGALIKIPTVIMVTGDFAMTCGGRTVRLKGTHIFRASAGRRQIFVAYENTTISMSFATRAKTLLEAEAEFTDETDLLMSRGE</sequence>
<organism evidence="1">
    <name type="scientific">Podoviridae sp. ctlMy11</name>
    <dbReference type="NCBI Taxonomy" id="2827746"/>
    <lineage>
        <taxon>Viruses</taxon>
        <taxon>Duplodnaviria</taxon>
        <taxon>Heunggongvirae</taxon>
        <taxon>Uroviricota</taxon>
        <taxon>Caudoviricetes</taxon>
    </lineage>
</organism>
<accession>A0A8S5TCL2</accession>
<proteinExistence type="predicted"/>
<dbReference type="EMBL" id="BK032800">
    <property type="protein sequence ID" value="DAF60998.1"/>
    <property type="molecule type" value="Genomic_DNA"/>
</dbReference>
<reference evidence="1" key="1">
    <citation type="journal article" date="2021" name="Proc. Natl. Acad. Sci. U.S.A.">
        <title>A Catalog of Tens of Thousands of Viruses from Human Metagenomes Reveals Hidden Associations with Chronic Diseases.</title>
        <authorList>
            <person name="Tisza M.J."/>
            <person name="Buck C.B."/>
        </authorList>
    </citation>
    <scope>NUCLEOTIDE SEQUENCE</scope>
    <source>
        <strain evidence="1">CtlMy11</strain>
    </source>
</reference>